<evidence type="ECO:0000259" key="6">
    <source>
        <dbReference type="PROSITE" id="PS50135"/>
    </source>
</evidence>
<proteinExistence type="predicted"/>
<dbReference type="PANTHER" id="PTHR22705:SF0">
    <property type="entry name" value="ZZ-TYPE ZINC FINGER-CONTAINING PROTEIN 3"/>
    <property type="match status" value="1"/>
</dbReference>
<organism evidence="7 8">
    <name type="scientific">Rhizophlyctis rosea</name>
    <dbReference type="NCBI Taxonomy" id="64517"/>
    <lineage>
        <taxon>Eukaryota</taxon>
        <taxon>Fungi</taxon>
        <taxon>Fungi incertae sedis</taxon>
        <taxon>Chytridiomycota</taxon>
        <taxon>Chytridiomycota incertae sedis</taxon>
        <taxon>Chytridiomycetes</taxon>
        <taxon>Rhizophlyctidales</taxon>
        <taxon>Rhizophlyctidaceae</taxon>
        <taxon>Rhizophlyctis</taxon>
    </lineage>
</organism>
<dbReference type="CDD" id="cd00167">
    <property type="entry name" value="SANT"/>
    <property type="match status" value="1"/>
</dbReference>
<name>A0AAD5X5X5_9FUNG</name>
<dbReference type="PROSITE" id="PS50135">
    <property type="entry name" value="ZF_ZZ_2"/>
    <property type="match status" value="1"/>
</dbReference>
<dbReference type="PANTHER" id="PTHR22705">
    <property type="entry name" value="ZINC FINGER, ZZ DOMAIN CONTAINING 3"/>
    <property type="match status" value="1"/>
</dbReference>
<dbReference type="InterPro" id="IPR043145">
    <property type="entry name" value="Znf_ZZ_sf"/>
</dbReference>
<keyword evidence="2 4" id="KW-0863">Zinc-finger</keyword>
<dbReference type="InterPro" id="IPR000433">
    <property type="entry name" value="Znf_ZZ"/>
</dbReference>
<protein>
    <submittedName>
        <fullName evidence="7">ZZ-type zinc finger-containing protein 3</fullName>
    </submittedName>
</protein>
<evidence type="ECO:0000256" key="5">
    <source>
        <dbReference type="SAM" id="MobiDB-lite"/>
    </source>
</evidence>
<evidence type="ECO:0000256" key="4">
    <source>
        <dbReference type="PROSITE-ProRule" id="PRU00228"/>
    </source>
</evidence>
<evidence type="ECO:0000313" key="8">
    <source>
        <dbReference type="Proteomes" id="UP001212841"/>
    </source>
</evidence>
<dbReference type="SUPFAM" id="SSF57850">
    <property type="entry name" value="RING/U-box"/>
    <property type="match status" value="1"/>
</dbReference>
<feature type="compositionally biased region" description="Polar residues" evidence="5">
    <location>
        <begin position="50"/>
        <end position="64"/>
    </location>
</feature>
<evidence type="ECO:0000256" key="3">
    <source>
        <dbReference type="ARBA" id="ARBA00022833"/>
    </source>
</evidence>
<feature type="domain" description="ZZ-type" evidence="6">
    <location>
        <begin position="277"/>
        <end position="336"/>
    </location>
</feature>
<keyword evidence="1" id="KW-0479">Metal-binding</keyword>
<evidence type="ECO:0000256" key="2">
    <source>
        <dbReference type="ARBA" id="ARBA00022771"/>
    </source>
</evidence>
<evidence type="ECO:0000313" key="7">
    <source>
        <dbReference type="EMBL" id="KAJ3052642.1"/>
    </source>
</evidence>
<gene>
    <name evidence="7" type="primary">ZZZ3</name>
    <name evidence="7" type="ORF">HK097_005919</name>
</gene>
<reference evidence="7" key="1">
    <citation type="submission" date="2020-05" db="EMBL/GenBank/DDBJ databases">
        <title>Phylogenomic resolution of chytrid fungi.</title>
        <authorList>
            <person name="Stajich J.E."/>
            <person name="Amses K."/>
            <person name="Simmons R."/>
            <person name="Seto K."/>
            <person name="Myers J."/>
            <person name="Bonds A."/>
            <person name="Quandt C.A."/>
            <person name="Barry K."/>
            <person name="Liu P."/>
            <person name="Grigoriev I."/>
            <person name="Longcore J.E."/>
            <person name="James T.Y."/>
        </authorList>
    </citation>
    <scope>NUCLEOTIDE SEQUENCE</scope>
    <source>
        <strain evidence="7">JEL0318</strain>
    </source>
</reference>
<keyword evidence="3" id="KW-0862">Zinc</keyword>
<dbReference type="InterPro" id="IPR001005">
    <property type="entry name" value="SANT/Myb"/>
</dbReference>
<dbReference type="CDD" id="cd02338">
    <property type="entry name" value="ZZ_PCMF_like"/>
    <property type="match status" value="1"/>
</dbReference>
<dbReference type="Gene3D" id="3.30.60.90">
    <property type="match status" value="1"/>
</dbReference>
<dbReference type="GO" id="GO:0008270">
    <property type="term" value="F:zinc ion binding"/>
    <property type="evidence" value="ECO:0007669"/>
    <property type="project" value="UniProtKB-KW"/>
</dbReference>
<comment type="caution">
    <text evidence="7">The sequence shown here is derived from an EMBL/GenBank/DDBJ whole genome shotgun (WGS) entry which is preliminary data.</text>
</comment>
<feature type="region of interest" description="Disordered" evidence="5">
    <location>
        <begin position="1"/>
        <end position="69"/>
    </location>
</feature>
<dbReference type="SMART" id="SM00291">
    <property type="entry name" value="ZnF_ZZ"/>
    <property type="match status" value="1"/>
</dbReference>
<feature type="region of interest" description="Disordered" evidence="5">
    <location>
        <begin position="209"/>
        <end position="237"/>
    </location>
</feature>
<dbReference type="Proteomes" id="UP001212841">
    <property type="component" value="Unassembled WGS sequence"/>
</dbReference>
<sequence length="354" mass="38596">MSFEFPTDQAVATESIPVANQEIAQETDNPVTPAPISSAEVTNAAPKEPTATNATEASCSSEQGGVTPMQIDEGQESDALQKNEDYQLICSALTVLRNQLEQGAADLQRLISMRTQALDNPVEFVEDLLARRKLVSLLEIFPEEPVAQRRFEKIASAIGTRTARQVGSRVQKYFAELKAAGLPLPGRSSTSDMSITPVRTTGRISGAHYVNRNTGSRAPSGSKVVMSDDESDAEDGLGIPSELKATEEYKELVRLRTLAKVRAAHVIPSGHESDPVHRGFSCDSCSAEPIVGIRWKCLDCPYEMQVDLCDDCHGSGFVTEYHRPDHHFEKVVTPEPVPEDHDELPSGEYGYLGL</sequence>
<dbReference type="EMBL" id="JADGJD010000278">
    <property type="protein sequence ID" value="KAJ3052642.1"/>
    <property type="molecule type" value="Genomic_DNA"/>
</dbReference>
<dbReference type="Pfam" id="PF00569">
    <property type="entry name" value="ZZ"/>
    <property type="match status" value="1"/>
</dbReference>
<dbReference type="InterPro" id="IPR037830">
    <property type="entry name" value="ZZZ3"/>
</dbReference>
<accession>A0AAD5X5X5</accession>
<keyword evidence="8" id="KW-1185">Reference proteome</keyword>
<dbReference type="AlphaFoldDB" id="A0AAD5X5X5"/>
<evidence type="ECO:0000256" key="1">
    <source>
        <dbReference type="ARBA" id="ARBA00022723"/>
    </source>
</evidence>